<dbReference type="SUPFAM" id="SSF69917">
    <property type="entry name" value="OMPT-like"/>
    <property type="match status" value="1"/>
</dbReference>
<dbReference type="EMBL" id="JFHN01000042">
    <property type="protein sequence ID" value="EXU75964.1"/>
    <property type="molecule type" value="Genomic_DNA"/>
</dbReference>
<feature type="active site" evidence="1">
    <location>
        <position position="222"/>
    </location>
</feature>
<sequence>MKTNAALTAVTLFLSCSVQADNNNTFGKIKASAGLGWLSGESGEYVYGDDGNKQSELKWKIKNTAIIKGDLSWDALQWLTLNARGWATVASSGSAMDDYDWQTPGQSHWSDWSTHPNTRLNHANEFDLNVKGWLLNEPTYQLGVMLGYQQTRFSWTAFGGSYNYDNGQDIGEFQRGSRGIGYKQQFSLPYLGLVGLTRYGDIELTAAFKFSPWVRAKDNDEHYQRALSYQERGNNSNYYSATAGAGYYITPAAKVYLELNYSRYEKASASTSVTDRTTGENYALGDDSAGIANKTFAVTSGLQYQF</sequence>
<dbReference type="AlphaFoldDB" id="A0A014MD19"/>
<dbReference type="PIRSF" id="PIRSF001522">
    <property type="entry name" value="Peptidase_A26"/>
    <property type="match status" value="1"/>
</dbReference>
<feature type="chain" id="PRO_5001472328" evidence="2">
    <location>
        <begin position="21"/>
        <end position="306"/>
    </location>
</feature>
<keyword evidence="3" id="KW-0645">Protease</keyword>
<feature type="active site" evidence="1">
    <location>
        <position position="100"/>
    </location>
</feature>
<evidence type="ECO:0000256" key="1">
    <source>
        <dbReference type="PIRSR" id="PIRSR001522-1"/>
    </source>
</evidence>
<evidence type="ECO:0000256" key="2">
    <source>
        <dbReference type="SAM" id="SignalP"/>
    </source>
</evidence>
<keyword evidence="4" id="KW-1185">Reference proteome</keyword>
<feature type="signal peptide" evidence="2">
    <location>
        <begin position="1"/>
        <end position="20"/>
    </location>
</feature>
<organism evidence="3 4">
    <name type="scientific">Erwinia mallotivora</name>
    <dbReference type="NCBI Taxonomy" id="69222"/>
    <lineage>
        <taxon>Bacteria</taxon>
        <taxon>Pseudomonadati</taxon>
        <taxon>Pseudomonadota</taxon>
        <taxon>Gammaproteobacteria</taxon>
        <taxon>Enterobacterales</taxon>
        <taxon>Erwiniaceae</taxon>
        <taxon>Erwinia</taxon>
    </lineage>
</organism>
<dbReference type="PATRIC" id="fig|69222.5.peg.1748"/>
<dbReference type="GO" id="GO:0009279">
    <property type="term" value="C:cell outer membrane"/>
    <property type="evidence" value="ECO:0007669"/>
    <property type="project" value="InterPro"/>
</dbReference>
<accession>A0A014MD19</accession>
<protein>
    <submittedName>
        <fullName evidence="3">Protease</fullName>
    </submittedName>
</protein>
<comment type="caution">
    <text evidence="3">The sequence shown here is derived from an EMBL/GenBank/DDBJ whole genome shotgun (WGS) entry which is preliminary data.</text>
</comment>
<feature type="active site" evidence="1">
    <location>
        <position position="220"/>
    </location>
</feature>
<evidence type="ECO:0000313" key="4">
    <source>
        <dbReference type="Proteomes" id="UP000019918"/>
    </source>
</evidence>
<dbReference type="Proteomes" id="UP000019918">
    <property type="component" value="Unassembled WGS sequence"/>
</dbReference>
<proteinExistence type="predicted"/>
<dbReference type="InterPro" id="IPR053724">
    <property type="entry name" value="OMP_A26_sf"/>
</dbReference>
<dbReference type="GO" id="GO:0004190">
    <property type="term" value="F:aspartic-type endopeptidase activity"/>
    <property type="evidence" value="ECO:0007669"/>
    <property type="project" value="InterPro"/>
</dbReference>
<dbReference type="PROSITE" id="PS51257">
    <property type="entry name" value="PROKAR_LIPOPROTEIN"/>
    <property type="match status" value="1"/>
</dbReference>
<dbReference type="InterPro" id="IPR000036">
    <property type="entry name" value="Peptidase_A26_omptin"/>
</dbReference>
<reference evidence="3 4" key="1">
    <citation type="submission" date="2014-02" db="EMBL/GenBank/DDBJ databases">
        <title>Draft genome of Erwinia mallotivora strain BT-MARDI, a papaya dieback pathogen.</title>
        <authorList>
            <person name="Redzuan R."/>
            <person name="Abu Bakar N."/>
            <person name="Badrun R."/>
            <person name="Mohd Raih M.F."/>
            <person name="Rozano L."/>
            <person name="Mat Amin N."/>
        </authorList>
    </citation>
    <scope>NUCLEOTIDE SEQUENCE [LARGE SCALE GENOMIC DNA]</scope>
    <source>
        <strain evidence="3 4">BT-MARDI</strain>
    </source>
</reference>
<gene>
    <name evidence="3" type="ORF">BG55_08485</name>
</gene>
<dbReference type="GO" id="GO:0006508">
    <property type="term" value="P:proteolysis"/>
    <property type="evidence" value="ECO:0007669"/>
    <property type="project" value="UniProtKB-KW"/>
</dbReference>
<feature type="active site" evidence="1">
    <location>
        <position position="98"/>
    </location>
</feature>
<dbReference type="RefSeq" id="WP_052018746.1">
    <property type="nucleotide sequence ID" value="NZ_JFHN01000042.1"/>
</dbReference>
<name>A0A014MD19_9GAMM</name>
<evidence type="ECO:0000313" key="3">
    <source>
        <dbReference type="EMBL" id="EXU75964.1"/>
    </source>
</evidence>
<keyword evidence="2" id="KW-0732">Signal</keyword>
<dbReference type="STRING" id="69222.BG55_08485"/>
<dbReference type="Gene3D" id="2.40.128.90">
    <property type="entry name" value="OMPT-like"/>
    <property type="match status" value="1"/>
</dbReference>
<dbReference type="PRINTS" id="PR00482">
    <property type="entry name" value="OMPTIN"/>
</dbReference>
<keyword evidence="3" id="KW-0378">Hydrolase</keyword>
<dbReference type="InterPro" id="IPR020080">
    <property type="entry name" value="OM_adhesin/peptidase_omptin"/>
</dbReference>
<dbReference type="OrthoDB" id="2112810at2"/>
<dbReference type="Pfam" id="PF01278">
    <property type="entry name" value="Omptin"/>
    <property type="match status" value="1"/>
</dbReference>